<dbReference type="GeneID" id="19333019"/>
<evidence type="ECO:0000313" key="3">
    <source>
        <dbReference type="Proteomes" id="UP000016932"/>
    </source>
</evidence>
<dbReference type="HOGENOM" id="CLU_1074108_0_0_1"/>
<feature type="compositionally biased region" description="Pro residues" evidence="1">
    <location>
        <begin position="72"/>
        <end position="82"/>
    </location>
</feature>
<dbReference type="KEGG" id="pfj:MYCFIDRAFT_173591"/>
<organism evidence="2 3">
    <name type="scientific">Pseudocercospora fijiensis (strain CIRAD86)</name>
    <name type="common">Black leaf streak disease fungus</name>
    <name type="synonym">Mycosphaerella fijiensis</name>
    <dbReference type="NCBI Taxonomy" id="383855"/>
    <lineage>
        <taxon>Eukaryota</taxon>
        <taxon>Fungi</taxon>
        <taxon>Dikarya</taxon>
        <taxon>Ascomycota</taxon>
        <taxon>Pezizomycotina</taxon>
        <taxon>Dothideomycetes</taxon>
        <taxon>Dothideomycetidae</taxon>
        <taxon>Mycosphaerellales</taxon>
        <taxon>Mycosphaerellaceae</taxon>
        <taxon>Pseudocercospora</taxon>
    </lineage>
</organism>
<evidence type="ECO:0000313" key="2">
    <source>
        <dbReference type="EMBL" id="EME84642.1"/>
    </source>
</evidence>
<dbReference type="Proteomes" id="UP000016932">
    <property type="component" value="Unassembled WGS sequence"/>
</dbReference>
<dbReference type="AlphaFoldDB" id="M3B5K5"/>
<reference evidence="2 3" key="1">
    <citation type="journal article" date="2012" name="PLoS Pathog.">
        <title>Diverse lifestyles and strategies of plant pathogenesis encoded in the genomes of eighteen Dothideomycetes fungi.</title>
        <authorList>
            <person name="Ohm R.A."/>
            <person name="Feau N."/>
            <person name="Henrissat B."/>
            <person name="Schoch C.L."/>
            <person name="Horwitz B.A."/>
            <person name="Barry K.W."/>
            <person name="Condon B.J."/>
            <person name="Copeland A.C."/>
            <person name="Dhillon B."/>
            <person name="Glaser F."/>
            <person name="Hesse C.N."/>
            <person name="Kosti I."/>
            <person name="LaButti K."/>
            <person name="Lindquist E.A."/>
            <person name="Lucas S."/>
            <person name="Salamov A.A."/>
            <person name="Bradshaw R.E."/>
            <person name="Ciuffetti L."/>
            <person name="Hamelin R.C."/>
            <person name="Kema G.H.J."/>
            <person name="Lawrence C."/>
            <person name="Scott J.A."/>
            <person name="Spatafora J.W."/>
            <person name="Turgeon B.G."/>
            <person name="de Wit P.J.G.M."/>
            <person name="Zhong S."/>
            <person name="Goodwin S.B."/>
            <person name="Grigoriev I.V."/>
        </authorList>
    </citation>
    <scope>NUCLEOTIDE SEQUENCE [LARGE SCALE GENOMIC DNA]</scope>
    <source>
        <strain evidence="2 3">CIRAD86</strain>
    </source>
</reference>
<dbReference type="EMBL" id="KB446557">
    <property type="protein sequence ID" value="EME84642.1"/>
    <property type="molecule type" value="Genomic_DNA"/>
</dbReference>
<accession>M3B5K5</accession>
<keyword evidence="3" id="KW-1185">Reference proteome</keyword>
<protein>
    <submittedName>
        <fullName evidence="2">Uncharacterized protein</fullName>
    </submittedName>
</protein>
<dbReference type="RefSeq" id="XP_007925266.1">
    <property type="nucleotide sequence ID" value="XM_007927075.1"/>
</dbReference>
<sequence length="259" mass="29524">MLVKVHVQERGVNGDAEDMREELKRRASLAFIRKVTSMKDPSSTRQEMMASNSISAPLRSVRSPTDIDIRRPPPTAHRPPPTADGNHSNMNMSLLAQIYHTHSLPDSLAVPSPVWRPWTDPRCLTVSKHGIVLRQTLLLFRVIDPDMARAEPLAVAMHGNVECHGTHLLTYWLNILLLHDCTAFLHYVAKMGRDDYVPVIQEEPSSQYLRTWTGHPPHRRIAAALIHQRINMGTTCHLSTMKSTPIIPYFYLPYKIWIH</sequence>
<gene>
    <name evidence="2" type="ORF">MYCFIDRAFT_173591</name>
</gene>
<name>M3B5K5_PSEFD</name>
<feature type="region of interest" description="Disordered" evidence="1">
    <location>
        <begin position="37"/>
        <end position="89"/>
    </location>
</feature>
<proteinExistence type="predicted"/>
<feature type="compositionally biased region" description="Polar residues" evidence="1">
    <location>
        <begin position="39"/>
        <end position="55"/>
    </location>
</feature>
<dbReference type="VEuPathDB" id="FungiDB:MYCFIDRAFT_173591"/>
<evidence type="ECO:0000256" key="1">
    <source>
        <dbReference type="SAM" id="MobiDB-lite"/>
    </source>
</evidence>